<reference evidence="1" key="2">
    <citation type="submission" date="2013-05" db="EMBL/GenBank/DDBJ databases">
        <authorList>
            <person name="Carter J.-M."/>
            <person name="Baker S.C."/>
            <person name="Pink R."/>
            <person name="Carter D.R.F."/>
            <person name="Collins A."/>
            <person name="Tomlin J."/>
            <person name="Gibbs M."/>
            <person name="Breuker C.J."/>
        </authorList>
    </citation>
    <scope>NUCLEOTIDE SEQUENCE</scope>
    <source>
        <tissue evidence="1">Ovary</tissue>
    </source>
</reference>
<dbReference type="EMBL" id="GAIX01006763">
    <property type="protein sequence ID" value="JAA85797.1"/>
    <property type="molecule type" value="Transcribed_RNA"/>
</dbReference>
<organism evidence="1">
    <name type="scientific">Pararge aegeria</name>
    <name type="common">speckled wood butterfly</name>
    <dbReference type="NCBI Taxonomy" id="116150"/>
    <lineage>
        <taxon>Eukaryota</taxon>
        <taxon>Metazoa</taxon>
        <taxon>Ecdysozoa</taxon>
        <taxon>Arthropoda</taxon>
        <taxon>Hexapoda</taxon>
        <taxon>Insecta</taxon>
        <taxon>Pterygota</taxon>
        <taxon>Neoptera</taxon>
        <taxon>Endopterygota</taxon>
        <taxon>Lepidoptera</taxon>
        <taxon>Glossata</taxon>
        <taxon>Ditrysia</taxon>
        <taxon>Papilionoidea</taxon>
        <taxon>Nymphalidae</taxon>
        <taxon>Satyrinae</taxon>
        <taxon>Satyrini</taxon>
        <taxon>Parargina</taxon>
        <taxon>Pararge</taxon>
    </lineage>
</organism>
<dbReference type="AlphaFoldDB" id="S4PWH8"/>
<sequence length="74" mass="8471">MLVCLYLIYALTNKTIDWIFSIAFIPIKQTVLTGFVKNCNKRALKSGKQIVSNIYNISLYSTPLIPFAYYSMVL</sequence>
<reference evidence="1" key="1">
    <citation type="journal article" date="2013" name="BMC Genomics">
        <title>Unscrambling butterfly oogenesis.</title>
        <authorList>
            <person name="Carter J.M."/>
            <person name="Baker S.C."/>
            <person name="Pink R."/>
            <person name="Carter D.R."/>
            <person name="Collins A."/>
            <person name="Tomlin J."/>
            <person name="Gibbs M."/>
            <person name="Breuker C.J."/>
        </authorList>
    </citation>
    <scope>NUCLEOTIDE SEQUENCE</scope>
    <source>
        <tissue evidence="1">Ovary</tissue>
    </source>
</reference>
<evidence type="ECO:0000313" key="1">
    <source>
        <dbReference type="EMBL" id="JAA85797.1"/>
    </source>
</evidence>
<accession>S4PWH8</accession>
<name>S4PWH8_9NEOP</name>
<proteinExistence type="predicted"/>
<protein>
    <submittedName>
        <fullName evidence="1">Uncharacterized protein</fullName>
    </submittedName>
</protein>